<dbReference type="STRING" id="1434111.MSLAZ_1136"/>
<dbReference type="KEGG" id="mls:MSLAZ_1136"/>
<evidence type="ECO:0000256" key="1">
    <source>
        <dbReference type="ARBA" id="ARBA00004167"/>
    </source>
</evidence>
<feature type="coiled-coil region" evidence="11">
    <location>
        <begin position="38"/>
        <end position="112"/>
    </location>
</feature>
<keyword evidence="5 13" id="KW-0812">Transmembrane</keyword>
<evidence type="ECO:0000256" key="7">
    <source>
        <dbReference type="ARBA" id="ARBA00022989"/>
    </source>
</evidence>
<dbReference type="HAMAP" id="MF_01398">
    <property type="entry name" value="ATP_synth_b_bprime"/>
    <property type="match status" value="1"/>
</dbReference>
<dbReference type="PANTHER" id="PTHR33445">
    <property type="entry name" value="ATP SYNTHASE SUBUNIT B', CHLOROPLASTIC"/>
    <property type="match status" value="1"/>
</dbReference>
<dbReference type="InterPro" id="IPR002146">
    <property type="entry name" value="ATP_synth_b/b'su_bac/chlpt"/>
</dbReference>
<keyword evidence="14" id="KW-0378">Hydrolase</keyword>
<gene>
    <name evidence="14" type="ORF">MSLAZ_1136</name>
</gene>
<evidence type="ECO:0000313" key="15">
    <source>
        <dbReference type="Proteomes" id="UP000033072"/>
    </source>
</evidence>
<evidence type="ECO:0000313" key="14">
    <source>
        <dbReference type="EMBL" id="AKB74397.1"/>
    </source>
</evidence>
<dbReference type="GO" id="GO:0046961">
    <property type="term" value="F:proton-transporting ATPase activity, rotational mechanism"/>
    <property type="evidence" value="ECO:0007669"/>
    <property type="project" value="TreeGrafter"/>
</dbReference>
<dbReference type="NCBIfam" id="TIGR03321">
    <property type="entry name" value="alt_F1F0_F0_B"/>
    <property type="match status" value="1"/>
</dbReference>
<organism evidence="14 15">
    <name type="scientific">Methanosarcina lacustris Z-7289</name>
    <dbReference type="NCBI Taxonomy" id="1434111"/>
    <lineage>
        <taxon>Archaea</taxon>
        <taxon>Methanobacteriati</taxon>
        <taxon>Methanobacteriota</taxon>
        <taxon>Stenosarchaea group</taxon>
        <taxon>Methanomicrobia</taxon>
        <taxon>Methanosarcinales</taxon>
        <taxon>Methanosarcinaceae</taxon>
        <taxon>Methanosarcina</taxon>
    </lineage>
</organism>
<dbReference type="CDD" id="cd06503">
    <property type="entry name" value="ATP-synt_Fo_b"/>
    <property type="match status" value="1"/>
</dbReference>
<proteinExistence type="inferred from homology"/>
<dbReference type="GO" id="GO:0016787">
    <property type="term" value="F:hydrolase activity"/>
    <property type="evidence" value="ECO:0007669"/>
    <property type="project" value="UniProtKB-KW"/>
</dbReference>
<name>A0A0E3S5B4_9EURY</name>
<evidence type="ECO:0000256" key="4">
    <source>
        <dbReference type="ARBA" id="ARBA00022547"/>
    </source>
</evidence>
<dbReference type="RefSeq" id="WP_048125285.1">
    <property type="nucleotide sequence ID" value="NZ_CP009515.1"/>
</dbReference>
<feature type="compositionally biased region" description="Basic and acidic residues" evidence="12">
    <location>
        <begin position="296"/>
        <end position="309"/>
    </location>
</feature>
<dbReference type="PATRIC" id="fig|1434111.4.peg.1468"/>
<dbReference type="GO" id="GO:0015986">
    <property type="term" value="P:proton motive force-driven ATP synthesis"/>
    <property type="evidence" value="ECO:0007669"/>
    <property type="project" value="InterPro"/>
</dbReference>
<keyword evidence="4" id="KW-0138">CF(0)</keyword>
<evidence type="ECO:0000256" key="13">
    <source>
        <dbReference type="SAM" id="Phobius"/>
    </source>
</evidence>
<keyword evidence="3" id="KW-0813">Transport</keyword>
<feature type="compositionally biased region" description="Basic and acidic residues" evidence="12">
    <location>
        <begin position="247"/>
        <end position="286"/>
    </location>
</feature>
<protein>
    <submittedName>
        <fullName evidence="14">ATP synthase B chain</fullName>
        <ecNumber evidence="14">3.6.3.14</ecNumber>
    </submittedName>
</protein>
<keyword evidence="9 13" id="KW-0472">Membrane</keyword>
<keyword evidence="11" id="KW-0175">Coiled coil</keyword>
<evidence type="ECO:0000256" key="5">
    <source>
        <dbReference type="ARBA" id="ARBA00022692"/>
    </source>
</evidence>
<dbReference type="EC" id="3.6.3.14" evidence="14"/>
<dbReference type="AlphaFoldDB" id="A0A0E3S5B4"/>
<reference evidence="14 15" key="1">
    <citation type="submission" date="2014-07" db="EMBL/GenBank/DDBJ databases">
        <title>Methanogenic archaea and the global carbon cycle.</title>
        <authorList>
            <person name="Henriksen J.R."/>
            <person name="Luke J."/>
            <person name="Reinhart S."/>
            <person name="Benedict M.N."/>
            <person name="Youngblut N.D."/>
            <person name="Metcalf M.E."/>
            <person name="Whitaker R.J."/>
            <person name="Metcalf W.W."/>
        </authorList>
    </citation>
    <scope>NUCLEOTIDE SEQUENCE [LARGE SCALE GENOMIC DNA]</scope>
    <source>
        <strain evidence="14 15">Z-7289</strain>
    </source>
</reference>
<comment type="similarity">
    <text evidence="2">Belongs to the ATPase B chain family.</text>
</comment>
<keyword evidence="6" id="KW-0375">Hydrogen ion transport</keyword>
<evidence type="ECO:0000256" key="11">
    <source>
        <dbReference type="SAM" id="Coils"/>
    </source>
</evidence>
<dbReference type="HOGENOM" id="CLU_070737_0_0_2"/>
<evidence type="ECO:0000256" key="9">
    <source>
        <dbReference type="ARBA" id="ARBA00023136"/>
    </source>
</evidence>
<evidence type="ECO:0000256" key="6">
    <source>
        <dbReference type="ARBA" id="ARBA00022781"/>
    </source>
</evidence>
<comment type="function">
    <text evidence="10">F(1)F(0) ATP synthase produces ATP from ADP in the presence of a proton or sodium gradient. F-type ATPases consist of two structural domains, F(1) containing the extramembraneous catalytic core and F(0) containing the membrane proton channel, linked together by a central stalk and a peripheral stalk. During catalysis, ATP synthesis in the catalytic domain of F(1) is coupled via a rotary mechanism of the central stalk subunits to proton translocation.</text>
</comment>
<dbReference type="GO" id="GO:0045259">
    <property type="term" value="C:proton-transporting ATP synthase complex"/>
    <property type="evidence" value="ECO:0007669"/>
    <property type="project" value="UniProtKB-KW"/>
</dbReference>
<feature type="region of interest" description="Disordered" evidence="12">
    <location>
        <begin position="247"/>
        <end position="309"/>
    </location>
</feature>
<keyword evidence="8" id="KW-0406">Ion transport</keyword>
<dbReference type="GeneID" id="24805864"/>
<keyword evidence="7 13" id="KW-1133">Transmembrane helix</keyword>
<dbReference type="EMBL" id="CP009515">
    <property type="protein sequence ID" value="AKB74397.1"/>
    <property type="molecule type" value="Genomic_DNA"/>
</dbReference>
<evidence type="ECO:0000256" key="10">
    <source>
        <dbReference type="ARBA" id="ARBA00025198"/>
    </source>
</evidence>
<comment type="subcellular location">
    <subcellularLocation>
        <location evidence="1">Membrane</location>
        <topology evidence="1">Single-pass membrane protein</topology>
    </subcellularLocation>
</comment>
<accession>A0A0E3S5B4</accession>
<evidence type="ECO:0000256" key="12">
    <source>
        <dbReference type="SAM" id="MobiDB-lite"/>
    </source>
</evidence>
<dbReference type="PANTHER" id="PTHR33445:SF2">
    <property type="entry name" value="ATP SYNTHASE SUBUNIT B', CHLOROPLASTIC"/>
    <property type="match status" value="1"/>
</dbReference>
<evidence type="ECO:0000256" key="8">
    <source>
        <dbReference type="ARBA" id="ARBA00023065"/>
    </source>
</evidence>
<dbReference type="OrthoDB" id="137662at2157"/>
<dbReference type="Proteomes" id="UP000033072">
    <property type="component" value="Chromosome"/>
</dbReference>
<sequence>MLIDWFTVIAQVLNFLILVWLLKRFLYKPILNAVDAREKKVADELADADAKEAEAQKEKEDFRRKNEEFDQQHTVLLSRAKDDAKAERQRLLEEARQEASDLRSKQQETLRNDKQNLNQAISRRAQQEVFAIARKVLQDLAGTSLEEHTVDAFAQRLLKLEGTEKEQLASALGASSNPVLVRTAFELPKAQRDLVQKTIKETLGIEIQARFETVPDLVSGIELTANGQKVAWSIADYLSSLEKSVDELLKEQPKSEAKSEAKTEPELKSDEPESKTEPDAKARSESTDESATEQGSENKKEFNPELKPK</sequence>
<keyword evidence="15" id="KW-1185">Reference proteome</keyword>
<dbReference type="Pfam" id="PF00430">
    <property type="entry name" value="ATP-synt_B"/>
    <property type="match status" value="1"/>
</dbReference>
<evidence type="ECO:0000256" key="2">
    <source>
        <dbReference type="ARBA" id="ARBA00005513"/>
    </source>
</evidence>
<evidence type="ECO:0000256" key="3">
    <source>
        <dbReference type="ARBA" id="ARBA00022448"/>
    </source>
</evidence>
<feature type="transmembrane region" description="Helical" evidence="13">
    <location>
        <begin position="6"/>
        <end position="22"/>
    </location>
</feature>
<dbReference type="InterPro" id="IPR017707">
    <property type="entry name" value="Alt_ATP_synth_F0_bsu"/>
</dbReference>
<dbReference type="InterPro" id="IPR050059">
    <property type="entry name" value="ATP_synthase_B_chain"/>
</dbReference>